<dbReference type="InterPro" id="IPR002347">
    <property type="entry name" value="SDR_fam"/>
</dbReference>
<reference evidence="3 4" key="1">
    <citation type="submission" date="2017-12" db="EMBL/GenBank/DDBJ databases">
        <title>Comparative genomics of Botrytis spp.</title>
        <authorList>
            <person name="Valero-Jimenez C.A."/>
            <person name="Tapia P."/>
            <person name="Veloso J."/>
            <person name="Silva-Moreno E."/>
            <person name="Staats M."/>
            <person name="Valdes J.H."/>
            <person name="Van Kan J.A.L."/>
        </authorList>
    </citation>
    <scope>NUCLEOTIDE SEQUENCE [LARGE SCALE GENOMIC DNA]</scope>
    <source>
        <strain evidence="3 4">MUCL3349</strain>
    </source>
</reference>
<dbReference type="AlphaFoldDB" id="A0A4Z1KQW7"/>
<organism evidence="3 4">
    <name type="scientific">Botrytis porri</name>
    <dbReference type="NCBI Taxonomy" id="87229"/>
    <lineage>
        <taxon>Eukaryota</taxon>
        <taxon>Fungi</taxon>
        <taxon>Dikarya</taxon>
        <taxon>Ascomycota</taxon>
        <taxon>Pezizomycotina</taxon>
        <taxon>Leotiomycetes</taxon>
        <taxon>Helotiales</taxon>
        <taxon>Sclerotiniaceae</taxon>
        <taxon>Botrytis</taxon>
    </lineage>
</organism>
<evidence type="ECO:0008006" key="5">
    <source>
        <dbReference type="Google" id="ProtNLM"/>
    </source>
</evidence>
<dbReference type="PANTHER" id="PTHR43669:SF15">
    <property type="entry name" value="OXIDOREDUCTASE, SHORT-CHAIN DEHYDROGENASE_REDUCTASE FAMILY (AFU_ORTHOLOGUE AFUA_1G01330)"/>
    <property type="match status" value="1"/>
</dbReference>
<dbReference type="Pfam" id="PF00106">
    <property type="entry name" value="adh_short"/>
    <property type="match status" value="1"/>
</dbReference>
<keyword evidence="2" id="KW-0560">Oxidoreductase</keyword>
<name>A0A4Z1KQW7_9HELO</name>
<dbReference type="GO" id="GO:0016491">
    <property type="term" value="F:oxidoreductase activity"/>
    <property type="evidence" value="ECO:0007669"/>
    <property type="project" value="UniProtKB-KW"/>
</dbReference>
<evidence type="ECO:0000313" key="4">
    <source>
        <dbReference type="Proteomes" id="UP000297280"/>
    </source>
</evidence>
<dbReference type="InterPro" id="IPR036291">
    <property type="entry name" value="NAD(P)-bd_dom_sf"/>
</dbReference>
<protein>
    <recommendedName>
        <fullName evidence="5">NAD(P)-binding protein</fullName>
    </recommendedName>
</protein>
<comment type="similarity">
    <text evidence="1">Belongs to the short-chain dehydrogenases/reductases (SDR) family.</text>
</comment>
<dbReference type="PANTHER" id="PTHR43669">
    <property type="entry name" value="5-KETO-D-GLUCONATE 5-REDUCTASE"/>
    <property type="match status" value="1"/>
</dbReference>
<proteinExistence type="inferred from homology"/>
<evidence type="ECO:0000256" key="1">
    <source>
        <dbReference type="ARBA" id="ARBA00006484"/>
    </source>
</evidence>
<evidence type="ECO:0000313" key="3">
    <source>
        <dbReference type="EMBL" id="TGO84059.1"/>
    </source>
</evidence>
<sequence length="301" mass="33499">MENFERSVTSATLETDPQAFQALPRYSEIHFEASLSANEIIEVIGYELHLPSITLSGDGERPLKLYQPLRMSFAYKHVLLIGATSGIGLAMAESLVQEWNITVVSRRKDRLDEFVAKHSDIAESICFDIGDTERASQFAADVFEISPGIDCIFLNAGYQRKHDFSKPGSVDIEGFNYEMHVNFTSFVVMTHVYLPYPLEKKQKTSFIYLRDKSTTTNPSLVPAATLAGYSASKAALSAFILCLRDDLRDTSVKVIELSPPHGSSGKDMIFIGDLASAGKISDIATKRRELFEKLAKLIRSR</sequence>
<dbReference type="SUPFAM" id="SSF51735">
    <property type="entry name" value="NAD(P)-binding Rossmann-fold domains"/>
    <property type="match status" value="1"/>
</dbReference>
<accession>A0A4Z1KQW7</accession>
<gene>
    <name evidence="3" type="ORF">BPOR_0555g00030</name>
</gene>
<dbReference type="Proteomes" id="UP000297280">
    <property type="component" value="Unassembled WGS sequence"/>
</dbReference>
<keyword evidence="4" id="KW-1185">Reference proteome</keyword>
<comment type="caution">
    <text evidence="3">The sequence shown here is derived from an EMBL/GenBank/DDBJ whole genome shotgun (WGS) entry which is preliminary data.</text>
</comment>
<dbReference type="STRING" id="87229.A0A4Z1KQW7"/>
<evidence type="ECO:0000256" key="2">
    <source>
        <dbReference type="ARBA" id="ARBA00023002"/>
    </source>
</evidence>
<dbReference type="PRINTS" id="PR00081">
    <property type="entry name" value="GDHRDH"/>
</dbReference>
<dbReference type="EMBL" id="PQXO01000554">
    <property type="protein sequence ID" value="TGO84059.1"/>
    <property type="molecule type" value="Genomic_DNA"/>
</dbReference>
<dbReference type="Gene3D" id="3.40.50.720">
    <property type="entry name" value="NAD(P)-binding Rossmann-like Domain"/>
    <property type="match status" value="1"/>
</dbReference>